<evidence type="ECO:0000259" key="1">
    <source>
        <dbReference type="Pfam" id="PF00149"/>
    </source>
</evidence>
<dbReference type="PANTHER" id="PTHR12905">
    <property type="entry name" value="METALLOPHOSPHOESTERASE"/>
    <property type="match status" value="1"/>
</dbReference>
<dbReference type="EMBL" id="LGTZ01001747">
    <property type="protein sequence ID" value="OJD20694.1"/>
    <property type="molecule type" value="Genomic_DNA"/>
</dbReference>
<protein>
    <recommendedName>
        <fullName evidence="1">Calcineurin-like phosphoesterase domain-containing protein</fullName>
    </recommendedName>
</protein>
<proteinExistence type="predicted"/>
<organism evidence="2 3">
    <name type="scientific">Blastomyces percursus</name>
    <dbReference type="NCBI Taxonomy" id="1658174"/>
    <lineage>
        <taxon>Eukaryota</taxon>
        <taxon>Fungi</taxon>
        <taxon>Dikarya</taxon>
        <taxon>Ascomycota</taxon>
        <taxon>Pezizomycotina</taxon>
        <taxon>Eurotiomycetes</taxon>
        <taxon>Eurotiomycetidae</taxon>
        <taxon>Onygenales</taxon>
        <taxon>Ajellomycetaceae</taxon>
        <taxon>Blastomyces</taxon>
    </lineage>
</organism>
<dbReference type="Proteomes" id="UP000242791">
    <property type="component" value="Unassembled WGS sequence"/>
</dbReference>
<dbReference type="InterPro" id="IPR029052">
    <property type="entry name" value="Metallo-depent_PP-like"/>
</dbReference>
<accession>A0A1J9PWL5</accession>
<reference evidence="2 3" key="1">
    <citation type="submission" date="2015-08" db="EMBL/GenBank/DDBJ databases">
        <title>Emmonsia species relationships and genome sequence.</title>
        <authorList>
            <person name="Cuomo C.A."/>
            <person name="Schwartz I.S."/>
            <person name="Kenyon C."/>
            <person name="De Hoog G.S."/>
            <person name="Govender N.P."/>
            <person name="Botha A."/>
            <person name="Moreno L."/>
            <person name="De Vries M."/>
            <person name="Munoz J.F."/>
            <person name="Stielow J.B."/>
        </authorList>
    </citation>
    <scope>NUCLEOTIDE SEQUENCE [LARGE SCALE GENOMIC DNA]</scope>
    <source>
        <strain evidence="2 3">EI222</strain>
    </source>
</reference>
<name>A0A1J9PWL5_9EURO</name>
<feature type="domain" description="Calcineurin-like phosphoesterase" evidence="1">
    <location>
        <begin position="5"/>
        <end position="204"/>
    </location>
</feature>
<dbReference type="InterPro" id="IPR051693">
    <property type="entry name" value="UPF0046_metallophosphoest"/>
</dbReference>
<comment type="caution">
    <text evidence="2">The sequence shown here is derived from an EMBL/GenBank/DDBJ whole genome shotgun (WGS) entry which is preliminary data.</text>
</comment>
<dbReference type="PANTHER" id="PTHR12905:SF16">
    <property type="entry name" value="SER_THR PROTEIN PHOSPHATASE FAMILY PROTEIN (AFU_ORTHOLOGUE AFUA_1G06000)"/>
    <property type="match status" value="1"/>
</dbReference>
<evidence type="ECO:0000313" key="2">
    <source>
        <dbReference type="EMBL" id="OJD20694.1"/>
    </source>
</evidence>
<dbReference type="SUPFAM" id="SSF56300">
    <property type="entry name" value="Metallo-dependent phosphatases"/>
    <property type="match status" value="1"/>
</dbReference>
<dbReference type="Pfam" id="PF00149">
    <property type="entry name" value="Metallophos"/>
    <property type="match status" value="1"/>
</dbReference>
<dbReference type="OrthoDB" id="630188at2759"/>
<dbReference type="CDD" id="cd07379">
    <property type="entry name" value="MPP_239FB"/>
    <property type="match status" value="1"/>
</dbReference>
<evidence type="ECO:0000313" key="3">
    <source>
        <dbReference type="Proteomes" id="UP000242791"/>
    </source>
</evidence>
<dbReference type="VEuPathDB" id="FungiDB:ACJ73_07969"/>
<gene>
    <name evidence="2" type="ORF">ACJ73_07969</name>
</gene>
<dbReference type="InterPro" id="IPR004843">
    <property type="entry name" value="Calcineurin-like_PHP"/>
</dbReference>
<sequence length="330" mass="36993">MVRTRIVCVSDTHGYAPSDGAFKLPKGDVLIHAGDLSNQGTMSELCKTVEWIERADFEVKIVIAGNHDITLDSDFYNRHWRSFHNQRRESADDCRAQFAKSSIVYLNHESAVIPLSRPEGPRSVFKIFGSPYTPYCGKWAFGYSSEEAPDIWAQIPQDTDIVLTHTPPRSHCDENRHGSLGCEYLRRALWRVRPRLAICGHVHEGRGYDRVLWDVSHQGERFKELSSVRGELPPLGSKKQCLIDLTGKKQARLQNDGSLGSSLTADDESHVARDDRVISGRNETCIVNAAIMATNWPHQGGKKFNSPLVVDLDLPVDELNLAKCRRTGSS</sequence>
<dbReference type="Gene3D" id="3.60.21.10">
    <property type="match status" value="1"/>
</dbReference>
<dbReference type="AlphaFoldDB" id="A0A1J9PWL5"/>
<dbReference type="GO" id="GO:0016787">
    <property type="term" value="F:hydrolase activity"/>
    <property type="evidence" value="ECO:0007669"/>
    <property type="project" value="InterPro"/>
</dbReference>
<keyword evidence="3" id="KW-1185">Reference proteome</keyword>